<evidence type="ECO:0000256" key="1">
    <source>
        <dbReference type="SAM" id="MobiDB-lite"/>
    </source>
</evidence>
<proteinExistence type="predicted"/>
<sequence>MAFGTGEFILTNIASLVKKQDILGTYLALVQDIRMATKFNTFSDIAGLHTLVANINDPSHHLLTRRASFYRMEVYCDDEEDTGIKWVGQDDDWLGLSNNCCRSCSSMYNPDKDQQILCKNCQKWWCVEHEAEIEEVEQWEEANKNKETKVSVFDAIGIYSFLEVSEEKRTLPGVCSFSTPEAMSNFKKGPIIRGLGWVNTVYPKSVAPADQGWLLTGNEKVSRDGGNVYPGEVYEKISWTYDVDSKGTPDSVAKSMYNAVTGVLDYFICPGCKEKIVPMFLAMSFASCANTQWLTAWIPPDPPTYGPDPPTSGPGPDCGSNCKESELETGYGREAD</sequence>
<accession>A0A6A4HTB4</accession>
<feature type="compositionally biased region" description="Basic and acidic residues" evidence="1">
    <location>
        <begin position="323"/>
        <end position="336"/>
    </location>
</feature>
<gene>
    <name evidence="2" type="ORF">BT96DRAFT_991998</name>
</gene>
<dbReference type="EMBL" id="ML769444">
    <property type="protein sequence ID" value="KAE9401649.1"/>
    <property type="molecule type" value="Genomic_DNA"/>
</dbReference>
<evidence type="ECO:0000313" key="2">
    <source>
        <dbReference type="EMBL" id="KAE9401649.1"/>
    </source>
</evidence>
<dbReference type="AlphaFoldDB" id="A0A6A4HTB4"/>
<name>A0A6A4HTB4_9AGAR</name>
<reference evidence="2" key="1">
    <citation type="journal article" date="2019" name="Environ. Microbiol.">
        <title>Fungal ecological strategies reflected in gene transcription - a case study of two litter decomposers.</title>
        <authorList>
            <person name="Barbi F."/>
            <person name="Kohler A."/>
            <person name="Barry K."/>
            <person name="Baskaran P."/>
            <person name="Daum C."/>
            <person name="Fauchery L."/>
            <person name="Ihrmark K."/>
            <person name="Kuo A."/>
            <person name="LaButti K."/>
            <person name="Lipzen A."/>
            <person name="Morin E."/>
            <person name="Grigoriev I.V."/>
            <person name="Henrissat B."/>
            <person name="Lindahl B."/>
            <person name="Martin F."/>
        </authorList>
    </citation>
    <scope>NUCLEOTIDE SEQUENCE</scope>
    <source>
        <strain evidence="2">JB14</strain>
    </source>
</reference>
<organism evidence="2 3">
    <name type="scientific">Gymnopus androsaceus JB14</name>
    <dbReference type="NCBI Taxonomy" id="1447944"/>
    <lineage>
        <taxon>Eukaryota</taxon>
        <taxon>Fungi</taxon>
        <taxon>Dikarya</taxon>
        <taxon>Basidiomycota</taxon>
        <taxon>Agaricomycotina</taxon>
        <taxon>Agaricomycetes</taxon>
        <taxon>Agaricomycetidae</taxon>
        <taxon>Agaricales</taxon>
        <taxon>Marasmiineae</taxon>
        <taxon>Omphalotaceae</taxon>
        <taxon>Gymnopus</taxon>
    </lineage>
</organism>
<dbReference type="Proteomes" id="UP000799118">
    <property type="component" value="Unassembled WGS sequence"/>
</dbReference>
<protein>
    <submittedName>
        <fullName evidence="2">Uncharacterized protein</fullName>
    </submittedName>
</protein>
<evidence type="ECO:0000313" key="3">
    <source>
        <dbReference type="Proteomes" id="UP000799118"/>
    </source>
</evidence>
<feature type="region of interest" description="Disordered" evidence="1">
    <location>
        <begin position="300"/>
        <end position="336"/>
    </location>
</feature>
<feature type="compositionally biased region" description="Pro residues" evidence="1">
    <location>
        <begin position="300"/>
        <end position="313"/>
    </location>
</feature>
<keyword evidence="3" id="KW-1185">Reference proteome</keyword>